<organism evidence="2 3">
    <name type="scientific">Rhodopseudomonas palustris</name>
    <dbReference type="NCBI Taxonomy" id="1076"/>
    <lineage>
        <taxon>Bacteria</taxon>
        <taxon>Pseudomonadati</taxon>
        <taxon>Pseudomonadota</taxon>
        <taxon>Alphaproteobacteria</taxon>
        <taxon>Hyphomicrobiales</taxon>
        <taxon>Nitrobacteraceae</taxon>
        <taxon>Rhodopseudomonas</taxon>
    </lineage>
</organism>
<feature type="signal peptide" evidence="1">
    <location>
        <begin position="1"/>
        <end position="27"/>
    </location>
</feature>
<sequence length="159" mass="17448">MQGFEMKIPSFVALSLAIMASIPVAIAQQPDRSAATFDGPRLADIMEAIQARHIKLWFAGKNRNWELATFEAMQIRGRLEDAARFYQDLPVTDVTTMGAPLDALSDAIKAKDATKFAAAFDQLTAGCNSCHQSIERGFIAIQRPSAQPFSNQNFAPTKK</sequence>
<reference evidence="2 3" key="1">
    <citation type="submission" date="2014-11" db="EMBL/GenBank/DDBJ databases">
        <title>Genomics and ecophysiology of heterotrophic nitrogen fixing bacteria isolated from estuarine surface water.</title>
        <authorList>
            <person name="Bentzon-Tilia M."/>
            <person name="Severin I."/>
            <person name="Hansen L.H."/>
            <person name="Riemann L."/>
        </authorList>
    </citation>
    <scope>NUCLEOTIDE SEQUENCE [LARGE SCALE GENOMIC DNA]</scope>
    <source>
        <strain evidence="2 3">BAL398</strain>
    </source>
</reference>
<evidence type="ECO:0000256" key="1">
    <source>
        <dbReference type="SAM" id="SignalP"/>
    </source>
</evidence>
<dbReference type="GO" id="GO:0022900">
    <property type="term" value="P:electron transport chain"/>
    <property type="evidence" value="ECO:0007669"/>
    <property type="project" value="InterPro"/>
</dbReference>
<gene>
    <name evidence="2" type="ORF">OO17_16015</name>
</gene>
<protein>
    <submittedName>
        <fullName evidence="2">Signal peptide protein</fullName>
    </submittedName>
</protein>
<dbReference type="OrthoDB" id="6402114at2"/>
<dbReference type="SUPFAM" id="SSF47175">
    <property type="entry name" value="Cytochromes"/>
    <property type="match status" value="1"/>
</dbReference>
<feature type="chain" id="PRO_5002319639" evidence="1">
    <location>
        <begin position="28"/>
        <end position="159"/>
    </location>
</feature>
<comment type="caution">
    <text evidence="2">The sequence shown here is derived from an EMBL/GenBank/DDBJ whole genome shotgun (WGS) entry which is preliminary data.</text>
</comment>
<dbReference type="Proteomes" id="UP000032515">
    <property type="component" value="Unassembled WGS sequence"/>
</dbReference>
<dbReference type="GO" id="GO:0009055">
    <property type="term" value="F:electron transfer activity"/>
    <property type="evidence" value="ECO:0007669"/>
    <property type="project" value="InterPro"/>
</dbReference>
<evidence type="ECO:0000313" key="2">
    <source>
        <dbReference type="EMBL" id="KIZ41090.1"/>
    </source>
</evidence>
<proteinExistence type="predicted"/>
<dbReference type="EMBL" id="JXXE01000318">
    <property type="protein sequence ID" value="KIZ41090.1"/>
    <property type="molecule type" value="Genomic_DNA"/>
</dbReference>
<name>A0A0D7EKL9_RHOPL</name>
<dbReference type="AlphaFoldDB" id="A0A0D7EKL9"/>
<dbReference type="PATRIC" id="fig|1076.23.peg.3408"/>
<dbReference type="GO" id="GO:0005506">
    <property type="term" value="F:iron ion binding"/>
    <property type="evidence" value="ECO:0007669"/>
    <property type="project" value="InterPro"/>
</dbReference>
<accession>A0A0D7EKL9</accession>
<dbReference type="InterPro" id="IPR010980">
    <property type="entry name" value="Cyt_c/b562"/>
</dbReference>
<evidence type="ECO:0000313" key="3">
    <source>
        <dbReference type="Proteomes" id="UP000032515"/>
    </source>
</evidence>
<keyword evidence="1" id="KW-0732">Signal</keyword>
<dbReference type="GO" id="GO:0020037">
    <property type="term" value="F:heme binding"/>
    <property type="evidence" value="ECO:0007669"/>
    <property type="project" value="InterPro"/>
</dbReference>